<evidence type="ECO:0000313" key="3">
    <source>
        <dbReference type="EMBL" id="OIQ98724.1"/>
    </source>
</evidence>
<protein>
    <submittedName>
        <fullName evidence="3">Inosine-5'-monophosphate dehydrogenase</fullName>
        <ecNumber evidence="3">1.1.1.205</ecNumber>
    </submittedName>
</protein>
<dbReference type="InterPro" id="IPR000644">
    <property type="entry name" value="CBS_dom"/>
</dbReference>
<sequence>MTERTVLQSISQSHVVTVSPEASIFEAARIMTQAHCGSILIVDAEGAMVGIFTERDLLNKVVAQALDPKSTRVAEVMTRNPLSVPPETLVSDAVLLMRKHGFRHLPLLSPTAKLIGVFSMRDASPRELVDAEDLAEHLEQLNDVLA</sequence>
<dbReference type="AlphaFoldDB" id="A0A1J5S3A4"/>
<evidence type="ECO:0000256" key="1">
    <source>
        <dbReference type="ARBA" id="ARBA00023122"/>
    </source>
</evidence>
<dbReference type="Gene3D" id="3.10.580.10">
    <property type="entry name" value="CBS-domain"/>
    <property type="match status" value="1"/>
</dbReference>
<name>A0A1J5S3A4_9ZZZZ</name>
<dbReference type="InterPro" id="IPR051257">
    <property type="entry name" value="Diverse_CBS-Domain"/>
</dbReference>
<accession>A0A1J5S3A4</accession>
<keyword evidence="1" id="KW-0129">CBS domain</keyword>
<gene>
    <name evidence="3" type="primary">guaB_10</name>
    <name evidence="3" type="ORF">GALL_192250</name>
</gene>
<dbReference type="GO" id="GO:0003938">
    <property type="term" value="F:IMP dehydrogenase activity"/>
    <property type="evidence" value="ECO:0007669"/>
    <property type="project" value="UniProtKB-EC"/>
</dbReference>
<dbReference type="SMART" id="SM00116">
    <property type="entry name" value="CBS"/>
    <property type="match status" value="2"/>
</dbReference>
<comment type="caution">
    <text evidence="3">The sequence shown here is derived from an EMBL/GenBank/DDBJ whole genome shotgun (WGS) entry which is preliminary data.</text>
</comment>
<evidence type="ECO:0000259" key="2">
    <source>
        <dbReference type="PROSITE" id="PS51371"/>
    </source>
</evidence>
<feature type="domain" description="CBS" evidence="2">
    <location>
        <begin position="10"/>
        <end position="68"/>
    </location>
</feature>
<proteinExistence type="predicted"/>
<dbReference type="Pfam" id="PF00571">
    <property type="entry name" value="CBS"/>
    <property type="match status" value="2"/>
</dbReference>
<dbReference type="PANTHER" id="PTHR43080:SF2">
    <property type="entry name" value="CBS DOMAIN-CONTAINING PROTEIN"/>
    <property type="match status" value="1"/>
</dbReference>
<dbReference type="PANTHER" id="PTHR43080">
    <property type="entry name" value="CBS DOMAIN-CONTAINING PROTEIN CBSX3, MITOCHONDRIAL"/>
    <property type="match status" value="1"/>
</dbReference>
<feature type="domain" description="CBS" evidence="2">
    <location>
        <begin position="77"/>
        <end position="134"/>
    </location>
</feature>
<organism evidence="3">
    <name type="scientific">mine drainage metagenome</name>
    <dbReference type="NCBI Taxonomy" id="410659"/>
    <lineage>
        <taxon>unclassified sequences</taxon>
        <taxon>metagenomes</taxon>
        <taxon>ecological metagenomes</taxon>
    </lineage>
</organism>
<dbReference type="PROSITE" id="PS51371">
    <property type="entry name" value="CBS"/>
    <property type="match status" value="2"/>
</dbReference>
<dbReference type="EMBL" id="MLJW01000115">
    <property type="protein sequence ID" value="OIQ98724.1"/>
    <property type="molecule type" value="Genomic_DNA"/>
</dbReference>
<dbReference type="EC" id="1.1.1.205" evidence="3"/>
<keyword evidence="3" id="KW-0560">Oxidoreductase</keyword>
<dbReference type="InterPro" id="IPR046342">
    <property type="entry name" value="CBS_dom_sf"/>
</dbReference>
<reference evidence="3" key="1">
    <citation type="submission" date="2016-10" db="EMBL/GenBank/DDBJ databases">
        <title>Sequence of Gallionella enrichment culture.</title>
        <authorList>
            <person name="Poehlein A."/>
            <person name="Muehling M."/>
            <person name="Daniel R."/>
        </authorList>
    </citation>
    <scope>NUCLEOTIDE SEQUENCE</scope>
</reference>
<dbReference type="SUPFAM" id="SSF54631">
    <property type="entry name" value="CBS-domain pair"/>
    <property type="match status" value="1"/>
</dbReference>